<gene>
    <name evidence="1" type="ORF">EHW90_02650</name>
</gene>
<evidence type="ECO:0000313" key="2">
    <source>
        <dbReference type="Proteomes" id="UP000276982"/>
    </source>
</evidence>
<accession>A0A3P3Q3Y8</accession>
<organism evidence="1 2">
    <name type="scientific">Lachnoanaerobaculum orale</name>
    <dbReference type="NCBI Taxonomy" id="979627"/>
    <lineage>
        <taxon>Bacteria</taxon>
        <taxon>Bacillati</taxon>
        <taxon>Bacillota</taxon>
        <taxon>Clostridia</taxon>
        <taxon>Lachnospirales</taxon>
        <taxon>Lachnospiraceae</taxon>
        <taxon>Lachnoanaerobaculum</taxon>
    </lineage>
</organism>
<dbReference type="RefSeq" id="WP_124951020.1">
    <property type="nucleotide sequence ID" value="NZ_RRCM01000001.1"/>
</dbReference>
<dbReference type="EMBL" id="RRCM01000001">
    <property type="protein sequence ID" value="RRJ15952.1"/>
    <property type="molecule type" value="Genomic_DNA"/>
</dbReference>
<sequence>MHEIMLKMKLANPNPTGYLKDHLEFLKAKLDEMNSLESNYNQKKVTVVEPFENDDTVVLKVESELELSSPGRAFTGLSRSLLNENSNEYDSFFKENLWHGRLFSFERVYKDYKVIDNISDTDFLVRVLVLIQKPKSLLTQTERNILSQMKILAANLTNDFSKGEKE</sequence>
<proteinExistence type="predicted"/>
<evidence type="ECO:0000313" key="1">
    <source>
        <dbReference type="EMBL" id="RRJ15952.1"/>
    </source>
</evidence>
<protein>
    <submittedName>
        <fullName evidence="1">Uncharacterized protein</fullName>
    </submittedName>
</protein>
<reference evidence="1 2" key="1">
    <citation type="submission" date="2018-11" db="EMBL/GenBank/DDBJ databases">
        <title>Genome sequencing of Lachnoanaerobaculum orale DSM 24553T.</title>
        <authorList>
            <person name="Kook J.-K."/>
            <person name="Park S.-N."/>
            <person name="Lim Y.K."/>
        </authorList>
    </citation>
    <scope>NUCLEOTIDE SEQUENCE [LARGE SCALE GENOMIC DNA]</scope>
    <source>
        <strain evidence="1 2">DSM 24553</strain>
    </source>
</reference>
<dbReference type="Proteomes" id="UP000276982">
    <property type="component" value="Unassembled WGS sequence"/>
</dbReference>
<keyword evidence="2" id="KW-1185">Reference proteome</keyword>
<name>A0A3P3Q3Y8_9FIRM</name>
<dbReference type="AlphaFoldDB" id="A0A3P3Q3Y8"/>
<comment type="caution">
    <text evidence="1">The sequence shown here is derived from an EMBL/GenBank/DDBJ whole genome shotgun (WGS) entry which is preliminary data.</text>
</comment>